<evidence type="ECO:0008006" key="4">
    <source>
        <dbReference type="Google" id="ProtNLM"/>
    </source>
</evidence>
<dbReference type="EMBL" id="SJPN01000005">
    <property type="protein sequence ID" value="TWU01288.1"/>
    <property type="molecule type" value="Genomic_DNA"/>
</dbReference>
<reference evidence="2 3" key="1">
    <citation type="submission" date="2019-02" db="EMBL/GenBank/DDBJ databases">
        <title>Deep-cultivation of Planctomycetes and their phenomic and genomic characterization uncovers novel biology.</title>
        <authorList>
            <person name="Wiegand S."/>
            <person name="Jogler M."/>
            <person name="Boedeker C."/>
            <person name="Pinto D."/>
            <person name="Vollmers J."/>
            <person name="Rivas-Marin E."/>
            <person name="Kohn T."/>
            <person name="Peeters S.H."/>
            <person name="Heuer A."/>
            <person name="Rast P."/>
            <person name="Oberbeckmann S."/>
            <person name="Bunk B."/>
            <person name="Jeske O."/>
            <person name="Meyerdierks A."/>
            <person name="Storesund J.E."/>
            <person name="Kallscheuer N."/>
            <person name="Luecker S."/>
            <person name="Lage O.M."/>
            <person name="Pohl T."/>
            <person name="Merkel B.J."/>
            <person name="Hornburger P."/>
            <person name="Mueller R.-W."/>
            <person name="Bruemmer F."/>
            <person name="Labrenz M."/>
            <person name="Spormann A.M."/>
            <person name="Op Den Camp H."/>
            <person name="Overmann J."/>
            <person name="Amann R."/>
            <person name="Jetten M.S.M."/>
            <person name="Mascher T."/>
            <person name="Medema M.H."/>
            <person name="Devos D.P."/>
            <person name="Kaster A.-K."/>
            <person name="Ovreas L."/>
            <person name="Rohde M."/>
            <person name="Galperin M.Y."/>
            <person name="Jogler C."/>
        </authorList>
    </citation>
    <scope>NUCLEOTIDE SEQUENCE [LARGE SCALE GENOMIC DNA]</scope>
    <source>
        <strain evidence="2 3">Pla52n</strain>
    </source>
</reference>
<keyword evidence="3" id="KW-1185">Reference proteome</keyword>
<organism evidence="2 3">
    <name type="scientific">Stieleria varia</name>
    <dbReference type="NCBI Taxonomy" id="2528005"/>
    <lineage>
        <taxon>Bacteria</taxon>
        <taxon>Pseudomonadati</taxon>
        <taxon>Planctomycetota</taxon>
        <taxon>Planctomycetia</taxon>
        <taxon>Pirellulales</taxon>
        <taxon>Pirellulaceae</taxon>
        <taxon>Stieleria</taxon>
    </lineage>
</organism>
<feature type="signal peptide" evidence="1">
    <location>
        <begin position="1"/>
        <end position="21"/>
    </location>
</feature>
<keyword evidence="1" id="KW-0732">Signal</keyword>
<gene>
    <name evidence="2" type="ORF">Pla52n_46620</name>
</gene>
<dbReference type="NCBIfam" id="TIGR02595">
    <property type="entry name" value="PEP_CTERM"/>
    <property type="match status" value="1"/>
</dbReference>
<protein>
    <recommendedName>
        <fullName evidence="4">PEP-CTERM protein-sorting domain-containing protein</fullName>
    </recommendedName>
</protein>
<name>A0A5C6AP57_9BACT</name>
<proteinExistence type="predicted"/>
<dbReference type="InterPro" id="IPR013424">
    <property type="entry name" value="Ice-binding_C"/>
</dbReference>
<evidence type="ECO:0000313" key="3">
    <source>
        <dbReference type="Proteomes" id="UP000320176"/>
    </source>
</evidence>
<feature type="chain" id="PRO_5022981477" description="PEP-CTERM protein-sorting domain-containing protein" evidence="1">
    <location>
        <begin position="22"/>
        <end position="281"/>
    </location>
</feature>
<dbReference type="AlphaFoldDB" id="A0A5C6AP57"/>
<evidence type="ECO:0000313" key="2">
    <source>
        <dbReference type="EMBL" id="TWU01288.1"/>
    </source>
</evidence>
<evidence type="ECO:0000256" key="1">
    <source>
        <dbReference type="SAM" id="SignalP"/>
    </source>
</evidence>
<dbReference type="Proteomes" id="UP000320176">
    <property type="component" value="Unassembled WGS sequence"/>
</dbReference>
<sequence length="281" mass="27707" precursor="true">MTNFRILFVLLVAAVAAPVNAASLLPTLGRVLDGGEFDAQIDFVRTGVSGTATLANAGITTAGDDLIGILSFASVGSNIPSSTGPLGSGGYVAVLFSADVKTATNFGPSTSGFLQAEGNLGTLLSNVAGVGPTGAFAALLTSTSVDFATAGLAGINSSAVTLEALLDITSPSGEIGYGALQNGSDLDFFFQAALTAQPASLPTGLGFFDVAGGNDLVFGNNNSVGNIAAINGVTTAGTKSLGGSILAQLNPVPEPSSMLAVLGCLAGVGFVRRRRSESAAA</sequence>
<accession>A0A5C6AP57</accession>
<comment type="caution">
    <text evidence="2">The sequence shown here is derived from an EMBL/GenBank/DDBJ whole genome shotgun (WGS) entry which is preliminary data.</text>
</comment>